<keyword evidence="2" id="KW-1185">Reference proteome</keyword>
<dbReference type="Proteomes" id="UP001250791">
    <property type="component" value="Unassembled WGS sequence"/>
</dbReference>
<sequence length="75" mass="9055">MTTDINRPMQAAAAVAGRGRRKRELWRKALERFLTYLEKRETRWNLRELTDDQLRDIGMTRTEARTEVNKSWFWG</sequence>
<gene>
    <name evidence="1" type="ORF">J2W52_001580</name>
</gene>
<proteinExistence type="predicted"/>
<name>A0ABU1SLY2_9HYPH</name>
<organism evidence="1 2">
    <name type="scientific">Rhizobium miluonense</name>
    <dbReference type="NCBI Taxonomy" id="411945"/>
    <lineage>
        <taxon>Bacteria</taxon>
        <taxon>Pseudomonadati</taxon>
        <taxon>Pseudomonadota</taxon>
        <taxon>Alphaproteobacteria</taxon>
        <taxon>Hyphomicrobiales</taxon>
        <taxon>Rhizobiaceae</taxon>
        <taxon>Rhizobium/Agrobacterium group</taxon>
        <taxon>Rhizobium</taxon>
    </lineage>
</organism>
<protein>
    <submittedName>
        <fullName evidence="1">Uncharacterized protein YjiS (DUF1127 family)</fullName>
    </submittedName>
</protein>
<evidence type="ECO:0000313" key="1">
    <source>
        <dbReference type="EMBL" id="MDR6899992.1"/>
    </source>
</evidence>
<dbReference type="RefSeq" id="WP_246780069.1">
    <property type="nucleotide sequence ID" value="NZ_JAVDUP010000001.1"/>
</dbReference>
<reference evidence="1 2" key="1">
    <citation type="submission" date="2023-07" db="EMBL/GenBank/DDBJ databases">
        <title>Sorghum-associated microbial communities from plants grown in Nebraska, USA.</title>
        <authorList>
            <person name="Schachtman D."/>
        </authorList>
    </citation>
    <scope>NUCLEOTIDE SEQUENCE [LARGE SCALE GENOMIC DNA]</scope>
    <source>
        <strain evidence="1 2">3199</strain>
    </source>
</reference>
<evidence type="ECO:0000313" key="2">
    <source>
        <dbReference type="Proteomes" id="UP001250791"/>
    </source>
</evidence>
<accession>A0ABU1SLY2</accession>
<dbReference type="EMBL" id="JAVDUP010000001">
    <property type="protein sequence ID" value="MDR6899992.1"/>
    <property type="molecule type" value="Genomic_DNA"/>
</dbReference>
<comment type="caution">
    <text evidence="1">The sequence shown here is derived from an EMBL/GenBank/DDBJ whole genome shotgun (WGS) entry which is preliminary data.</text>
</comment>